<sequence length="333" mass="38317">MEIKIIRDRHKGLITPEKLLNLVEKGHLPPSKAINYFNEKNRKKFKDYAKEESVQIDREQEILDELNQMVGLAPVKKIVNEIRAFVKIQKLREEERLLTEPQALHMIFKGNPGTGKTTVARVFGRLFKEIGVLSKGHLLEIERADLVGEYIGHTAQKTRDQIKKAMGGVLFIDEAYSLARGGEKDFGKEAIDVIVKAMEDHKDNLLLILAGYREEMEQFIGTNPGLRSRFPIHIDFPDYSMEELLQIGELMLNQRQYRLSPQARETLKNVLACKTALHHHEGNARMVRNIIEKAIRLQAVRLVSKTKVTREELMTILPEDIKGARENWLRNVL</sequence>
<dbReference type="InterPro" id="IPR027417">
    <property type="entry name" value="P-loop_NTPase"/>
</dbReference>
<evidence type="ECO:0000256" key="1">
    <source>
        <dbReference type="ARBA" id="ARBA00010378"/>
    </source>
</evidence>
<dbReference type="Pfam" id="PF00004">
    <property type="entry name" value="AAA"/>
    <property type="match status" value="1"/>
</dbReference>
<dbReference type="Gene3D" id="3.40.50.300">
    <property type="entry name" value="P-loop containing nucleotide triphosphate hydrolases"/>
    <property type="match status" value="1"/>
</dbReference>
<evidence type="ECO:0000256" key="3">
    <source>
        <dbReference type="ARBA" id="ARBA00022840"/>
    </source>
</evidence>
<dbReference type="FunFam" id="3.40.50.300:FF:000216">
    <property type="entry name" value="Type VII secretion ATPase EccA"/>
    <property type="match status" value="1"/>
</dbReference>
<organism evidence="5 6">
    <name type="scientific">Thermincola ferriacetica</name>
    <dbReference type="NCBI Taxonomy" id="281456"/>
    <lineage>
        <taxon>Bacteria</taxon>
        <taxon>Bacillati</taxon>
        <taxon>Bacillota</taxon>
        <taxon>Clostridia</taxon>
        <taxon>Eubacteriales</taxon>
        <taxon>Thermincolaceae</taxon>
        <taxon>Thermincola</taxon>
    </lineage>
</organism>
<dbReference type="AlphaFoldDB" id="A0A0L6W625"/>
<evidence type="ECO:0000259" key="4">
    <source>
        <dbReference type="SMART" id="SM00382"/>
    </source>
</evidence>
<dbReference type="Proteomes" id="UP000037175">
    <property type="component" value="Unassembled WGS sequence"/>
</dbReference>
<keyword evidence="2" id="KW-0547">Nucleotide-binding</keyword>
<evidence type="ECO:0000313" key="5">
    <source>
        <dbReference type="EMBL" id="KNZ70843.1"/>
    </source>
</evidence>
<evidence type="ECO:0000313" key="6">
    <source>
        <dbReference type="Proteomes" id="UP000037175"/>
    </source>
</evidence>
<comment type="similarity">
    <text evidence="1">Belongs to the CbxX/CfxQ family.</text>
</comment>
<dbReference type="InterPro" id="IPR003959">
    <property type="entry name" value="ATPase_AAA_core"/>
</dbReference>
<dbReference type="GO" id="GO:0016887">
    <property type="term" value="F:ATP hydrolysis activity"/>
    <property type="evidence" value="ECO:0007669"/>
    <property type="project" value="InterPro"/>
</dbReference>
<comment type="caution">
    <text evidence="5">The sequence shown here is derived from an EMBL/GenBank/DDBJ whole genome shotgun (WGS) entry which is preliminary data.</text>
</comment>
<dbReference type="PRINTS" id="PR00819">
    <property type="entry name" value="CBXCFQXSUPER"/>
</dbReference>
<dbReference type="RefSeq" id="WP_052216740.1">
    <property type="nucleotide sequence ID" value="NZ_LGTE01000002.1"/>
</dbReference>
<dbReference type="InterPro" id="IPR000641">
    <property type="entry name" value="CbxX/CfxQ"/>
</dbReference>
<accession>A0A0L6W625</accession>
<gene>
    <name evidence="5" type="ORF">Tfer_0523</name>
</gene>
<dbReference type="InterPro" id="IPR003593">
    <property type="entry name" value="AAA+_ATPase"/>
</dbReference>
<name>A0A0L6W625_9FIRM</name>
<keyword evidence="6" id="KW-1185">Reference proteome</keyword>
<reference evidence="6" key="1">
    <citation type="submission" date="2015-07" db="EMBL/GenBank/DDBJ databases">
        <title>Complete Genome of Thermincola ferriacetica strain Z-0001T.</title>
        <authorList>
            <person name="Lusk B."/>
            <person name="Badalamenti J.P."/>
            <person name="Parameswaran P."/>
            <person name="Bond D.R."/>
            <person name="Torres C.I."/>
        </authorList>
    </citation>
    <scope>NUCLEOTIDE SEQUENCE [LARGE SCALE GENOMIC DNA]</scope>
    <source>
        <strain evidence="6">Z-0001</strain>
    </source>
</reference>
<dbReference type="GO" id="GO:0005524">
    <property type="term" value="F:ATP binding"/>
    <property type="evidence" value="ECO:0007669"/>
    <property type="project" value="UniProtKB-KW"/>
</dbReference>
<dbReference type="InterPro" id="IPR041627">
    <property type="entry name" value="AAA_lid_6"/>
</dbReference>
<dbReference type="CDD" id="cd00009">
    <property type="entry name" value="AAA"/>
    <property type="match status" value="1"/>
</dbReference>
<dbReference type="EMBL" id="LGTE01000002">
    <property type="protein sequence ID" value="KNZ70843.1"/>
    <property type="molecule type" value="Genomic_DNA"/>
</dbReference>
<proteinExistence type="inferred from homology"/>
<feature type="domain" description="AAA+ ATPase" evidence="4">
    <location>
        <begin position="102"/>
        <end position="238"/>
    </location>
</feature>
<evidence type="ECO:0000256" key="2">
    <source>
        <dbReference type="ARBA" id="ARBA00022741"/>
    </source>
</evidence>
<dbReference type="PATRIC" id="fig|281456.6.peg.554"/>
<dbReference type="Pfam" id="PF17866">
    <property type="entry name" value="AAA_lid_6"/>
    <property type="match status" value="1"/>
</dbReference>
<dbReference type="InterPro" id="IPR050773">
    <property type="entry name" value="CbxX/CfxQ_RuBisCO_ESX"/>
</dbReference>
<dbReference type="PANTHER" id="PTHR43392:SF2">
    <property type="entry name" value="AAA-TYPE ATPASE FAMILY PROTEIN _ ANKYRIN REPEAT FAMILY PROTEIN"/>
    <property type="match status" value="1"/>
</dbReference>
<dbReference type="Gene3D" id="1.10.8.60">
    <property type="match status" value="1"/>
</dbReference>
<protein>
    <submittedName>
        <fullName evidence="5">ATPase AAA</fullName>
    </submittedName>
</protein>
<dbReference type="PANTHER" id="PTHR43392">
    <property type="entry name" value="AAA-TYPE ATPASE FAMILY PROTEIN / ANKYRIN REPEAT FAMILY PROTEIN"/>
    <property type="match status" value="1"/>
</dbReference>
<dbReference type="SMART" id="SM00382">
    <property type="entry name" value="AAA"/>
    <property type="match status" value="1"/>
</dbReference>
<keyword evidence="3" id="KW-0067">ATP-binding</keyword>
<dbReference type="SUPFAM" id="SSF52540">
    <property type="entry name" value="P-loop containing nucleoside triphosphate hydrolases"/>
    <property type="match status" value="1"/>
</dbReference>